<dbReference type="HOGENOM" id="CLU_072095_0_1_1"/>
<keyword evidence="4" id="KW-1185">Reference proteome</keyword>
<dbReference type="Gene3D" id="3.40.630.30">
    <property type="match status" value="1"/>
</dbReference>
<name>M7T782_EUTLA</name>
<dbReference type="PANTHER" id="PTHR13355">
    <property type="entry name" value="GLUCOSAMINE 6-PHOSPHATE N-ACETYLTRANSFERASE"/>
    <property type="match status" value="1"/>
</dbReference>
<dbReference type="InterPro" id="IPR000182">
    <property type="entry name" value="GNAT_dom"/>
</dbReference>
<dbReference type="GO" id="GO:0004343">
    <property type="term" value="F:glucosamine 6-phosphate N-acetyltransferase activity"/>
    <property type="evidence" value="ECO:0007669"/>
    <property type="project" value="UniProtKB-UniRule"/>
</dbReference>
<comment type="similarity">
    <text evidence="1">Belongs to the acetyltransferase family. GNA1 subfamily.</text>
</comment>
<dbReference type="AlphaFoldDB" id="M7T782"/>
<dbReference type="Proteomes" id="UP000012174">
    <property type="component" value="Unassembled WGS sequence"/>
</dbReference>
<dbReference type="GO" id="GO:0006048">
    <property type="term" value="P:UDP-N-acetylglucosamine biosynthetic process"/>
    <property type="evidence" value="ECO:0007669"/>
    <property type="project" value="UniProtKB-UniRule"/>
</dbReference>
<dbReference type="Pfam" id="PF00583">
    <property type="entry name" value="Acetyltransf_1"/>
    <property type="match status" value="1"/>
</dbReference>
<dbReference type="STRING" id="1287681.M7T782"/>
<dbReference type="eggNOG" id="KOG3396">
    <property type="taxonomic scope" value="Eukaryota"/>
</dbReference>
<dbReference type="UniPathway" id="UPA00113">
    <property type="reaction ID" value="UER00529"/>
</dbReference>
<dbReference type="CDD" id="cd04301">
    <property type="entry name" value="NAT_SF"/>
    <property type="match status" value="1"/>
</dbReference>
<protein>
    <recommendedName>
        <fullName evidence="1">Glucosamine 6-phosphate N-acetyltransferase</fullName>
        <ecNumber evidence="1">2.3.1.4</ecNumber>
    </recommendedName>
</protein>
<reference evidence="4" key="1">
    <citation type="journal article" date="2013" name="Genome Announc.">
        <title>Draft genome sequence of the grapevine dieback fungus Eutypa lata UCR-EL1.</title>
        <authorList>
            <person name="Blanco-Ulate B."/>
            <person name="Rolshausen P.E."/>
            <person name="Cantu D."/>
        </authorList>
    </citation>
    <scope>NUCLEOTIDE SEQUENCE [LARGE SCALE GENOMIC DNA]</scope>
    <source>
        <strain evidence="4">UCR-EL1</strain>
    </source>
</reference>
<gene>
    <name evidence="3" type="ORF">UCREL1_442</name>
</gene>
<dbReference type="PROSITE" id="PS51186">
    <property type="entry name" value="GNAT"/>
    <property type="match status" value="1"/>
</dbReference>
<dbReference type="PANTHER" id="PTHR13355:SF11">
    <property type="entry name" value="GLUCOSAMINE 6-PHOSPHATE N-ACETYLTRANSFERASE"/>
    <property type="match status" value="1"/>
</dbReference>
<comment type="pathway">
    <text evidence="1">Nucleotide-sugar biosynthesis; UDP-N-acetyl-alpha-D-glucosamine biosynthesis; N-acetyl-alpha-D-glucosamine 1-phosphate from alpha-D-glucosamine 6-phosphate (route I): step 1/2.</text>
</comment>
<dbReference type="SUPFAM" id="SSF55729">
    <property type="entry name" value="Acyl-CoA N-acyltransferases (Nat)"/>
    <property type="match status" value="1"/>
</dbReference>
<dbReference type="EC" id="2.3.1.4" evidence="1"/>
<dbReference type="EMBL" id="KB705442">
    <property type="protein sequence ID" value="EMR72507.1"/>
    <property type="molecule type" value="Genomic_DNA"/>
</dbReference>
<keyword evidence="1" id="KW-0012">Acyltransferase</keyword>
<comment type="catalytic activity">
    <reaction evidence="1">
        <text>D-glucosamine 6-phosphate + acetyl-CoA = N-acetyl-D-glucosamine 6-phosphate + CoA + H(+)</text>
        <dbReference type="Rhea" id="RHEA:10292"/>
        <dbReference type="ChEBI" id="CHEBI:15378"/>
        <dbReference type="ChEBI" id="CHEBI:57287"/>
        <dbReference type="ChEBI" id="CHEBI:57288"/>
        <dbReference type="ChEBI" id="CHEBI:57513"/>
        <dbReference type="ChEBI" id="CHEBI:58725"/>
        <dbReference type="EC" id="2.3.1.4"/>
    </reaction>
</comment>
<keyword evidence="1 3" id="KW-0808">Transferase</keyword>
<evidence type="ECO:0000259" key="2">
    <source>
        <dbReference type="PROSITE" id="PS51186"/>
    </source>
</evidence>
<evidence type="ECO:0000313" key="3">
    <source>
        <dbReference type="EMBL" id="EMR72507.1"/>
    </source>
</evidence>
<dbReference type="InterPro" id="IPR039143">
    <property type="entry name" value="GNPNAT1-like"/>
</dbReference>
<sequence>MAPTLPPPVDSTNTLFPHTLISSEVTASLPAGFTIRPLVRDDHARGFYECLKVLTWVGGDGDGQPSAAEFRTRFDEMAAAAGTYYFLVIEWEGRVVGTGELVVEKKFIHNHGKVAHVEEIAVAREHQGKGLGLAMMRALESVAVAVGCYKSILNCGPRNEPFYAKCGFENSGIEMSQYFEEATDAYHRG</sequence>
<evidence type="ECO:0000313" key="4">
    <source>
        <dbReference type="Proteomes" id="UP000012174"/>
    </source>
</evidence>
<organism evidence="3 4">
    <name type="scientific">Eutypa lata (strain UCR-EL1)</name>
    <name type="common">Grapevine dieback disease fungus</name>
    <name type="synonym">Eutypa armeniacae</name>
    <dbReference type="NCBI Taxonomy" id="1287681"/>
    <lineage>
        <taxon>Eukaryota</taxon>
        <taxon>Fungi</taxon>
        <taxon>Dikarya</taxon>
        <taxon>Ascomycota</taxon>
        <taxon>Pezizomycotina</taxon>
        <taxon>Sordariomycetes</taxon>
        <taxon>Xylariomycetidae</taxon>
        <taxon>Xylariales</taxon>
        <taxon>Diatrypaceae</taxon>
        <taxon>Eutypa</taxon>
    </lineage>
</organism>
<dbReference type="KEGG" id="ela:UCREL1_442"/>
<dbReference type="OMA" id="FHAMRAM"/>
<evidence type="ECO:0000256" key="1">
    <source>
        <dbReference type="RuleBase" id="RU365086"/>
    </source>
</evidence>
<proteinExistence type="inferred from homology"/>
<dbReference type="OrthoDB" id="10039976at2759"/>
<feature type="domain" description="N-acetyltransferase" evidence="2">
    <location>
        <begin position="33"/>
        <end position="186"/>
    </location>
</feature>
<accession>M7T782</accession>
<dbReference type="InterPro" id="IPR016181">
    <property type="entry name" value="Acyl_CoA_acyltransferase"/>
</dbReference>